<dbReference type="Pfam" id="PF06629">
    <property type="entry name" value="MipA"/>
    <property type="match status" value="1"/>
</dbReference>
<dbReference type="Proteomes" id="UP000038204">
    <property type="component" value="Unassembled WGS sequence"/>
</dbReference>
<dbReference type="GO" id="GO:0009279">
    <property type="term" value="C:cell outer membrane"/>
    <property type="evidence" value="ECO:0007669"/>
    <property type="project" value="UniProtKB-SubCell"/>
</dbReference>
<accession>A0A0T9Q6N0</accession>
<reference evidence="6 7" key="1">
    <citation type="submission" date="2015-03" db="EMBL/GenBank/DDBJ databases">
        <authorList>
            <person name="Murphy D."/>
        </authorList>
    </citation>
    <scope>NUCLEOTIDE SEQUENCE [LARGE SCALE GENOMIC DNA]</scope>
    <source>
        <strain evidence="6 7">Y233</strain>
    </source>
</reference>
<evidence type="ECO:0000256" key="5">
    <source>
        <dbReference type="ARBA" id="ARBA00023237"/>
    </source>
</evidence>
<dbReference type="PANTHER" id="PTHR38776">
    <property type="entry name" value="MLTA-INTERACTING PROTEIN-RELATED"/>
    <property type="match status" value="1"/>
</dbReference>
<evidence type="ECO:0000256" key="4">
    <source>
        <dbReference type="ARBA" id="ARBA00023136"/>
    </source>
</evidence>
<dbReference type="EMBL" id="CQBK01000013">
    <property type="protein sequence ID" value="CNH98487.1"/>
    <property type="molecule type" value="Genomic_DNA"/>
</dbReference>
<dbReference type="GO" id="GO:0009252">
    <property type="term" value="P:peptidoglycan biosynthetic process"/>
    <property type="evidence" value="ECO:0007669"/>
    <property type="project" value="TreeGrafter"/>
</dbReference>
<dbReference type="SUPFAM" id="SSF56935">
    <property type="entry name" value="Porins"/>
    <property type="match status" value="1"/>
</dbReference>
<dbReference type="InterPro" id="IPR010583">
    <property type="entry name" value="MipA"/>
</dbReference>
<dbReference type="AlphaFoldDB" id="A0A0T9Q6N0"/>
<evidence type="ECO:0000256" key="1">
    <source>
        <dbReference type="ARBA" id="ARBA00004442"/>
    </source>
</evidence>
<sequence length="298" mass="33806">MIGSKYSRGHSHQFCICKDFATDNQLIYTKLADYFVTKGIYFVKKDRKEMNQIKTLAALTVALAVCMPTANAGNWSLGASALVSPDPYRGKNDRVYPVPVVSYESDNFYFRTLAAGYYLWNDSSNRLSIDAFYSPLHFKPGDSDDQQMKQLNRRRSTMMAGMSYSHIEDWGTLRAMFAGDVLDNSNGFVGDLAYLYRFSIDSWTLTPGAGMSWNSKDQNSYYYGVSRGESARSGLAEYNPSDSWSPYLELSANYNINPNWNAFFTGRYIRLANEVKNSPMVDKSYTGVLWTGVTYTFR</sequence>
<gene>
    <name evidence="6" type="primary">mipA</name>
    <name evidence="6" type="ORF">ERS008667_02078</name>
</gene>
<keyword evidence="3" id="KW-0732">Signal</keyword>
<evidence type="ECO:0000313" key="6">
    <source>
        <dbReference type="EMBL" id="CNH98487.1"/>
    </source>
</evidence>
<keyword evidence="4" id="KW-0472">Membrane</keyword>
<evidence type="ECO:0000256" key="3">
    <source>
        <dbReference type="ARBA" id="ARBA00022729"/>
    </source>
</evidence>
<protein>
    <submittedName>
        <fullName evidence="6">Scaffolding protein for murein synthesizing machinery</fullName>
    </submittedName>
</protein>
<dbReference type="PANTHER" id="PTHR38776:SF1">
    <property type="entry name" value="MLTA-INTERACTING PROTEIN-RELATED"/>
    <property type="match status" value="1"/>
</dbReference>
<evidence type="ECO:0000313" key="7">
    <source>
        <dbReference type="Proteomes" id="UP000038204"/>
    </source>
</evidence>
<comment type="subcellular location">
    <subcellularLocation>
        <location evidence="1">Cell outer membrane</location>
    </subcellularLocation>
</comment>
<proteinExistence type="inferred from homology"/>
<keyword evidence="5" id="KW-0998">Cell outer membrane</keyword>
<name>A0A0T9Q6N0_9GAMM</name>
<comment type="similarity">
    <text evidence="2">Belongs to the MipA/OmpV family.</text>
</comment>
<organism evidence="6 7">
    <name type="scientific">Yersinia similis</name>
    <dbReference type="NCBI Taxonomy" id="367190"/>
    <lineage>
        <taxon>Bacteria</taxon>
        <taxon>Pseudomonadati</taxon>
        <taxon>Pseudomonadota</taxon>
        <taxon>Gammaproteobacteria</taxon>
        <taxon>Enterobacterales</taxon>
        <taxon>Yersiniaceae</taxon>
        <taxon>Yersinia</taxon>
    </lineage>
</organism>
<evidence type="ECO:0000256" key="2">
    <source>
        <dbReference type="ARBA" id="ARBA00005722"/>
    </source>
</evidence>